<dbReference type="GO" id="GO:0016787">
    <property type="term" value="F:hydrolase activity"/>
    <property type="evidence" value="ECO:0007669"/>
    <property type="project" value="UniProtKB-KW"/>
</dbReference>
<dbReference type="Proteomes" id="UP000216725">
    <property type="component" value="Unassembled WGS sequence"/>
</dbReference>
<comment type="caution">
    <text evidence="1">The sequence shown here is derived from an EMBL/GenBank/DDBJ whole genome shotgun (WGS) entry which is preliminary data.</text>
</comment>
<sequence>MTSGEPIDIEIYIQGTLGLLYVNKDTAFGFRMYNHRNRRIGAFSTEGGLRVNGLRGLTDN</sequence>
<reference evidence="1 2" key="1">
    <citation type="journal article" date="2017" name="BMC Genomics">
        <title>Comparative genomic and phylogenomic analyses of the Bifidobacteriaceae family.</title>
        <authorList>
            <person name="Lugli G.A."/>
            <person name="Milani C."/>
            <person name="Turroni F."/>
            <person name="Duranti S."/>
            <person name="Mancabelli L."/>
            <person name="Mangifesta M."/>
            <person name="Ferrario C."/>
            <person name="Modesto M."/>
            <person name="Mattarelli P."/>
            <person name="Jiri K."/>
            <person name="van Sinderen D."/>
            <person name="Ventura M."/>
        </authorList>
    </citation>
    <scope>NUCLEOTIDE SEQUENCE [LARGE SCALE GENOMIC DNA]</scope>
    <source>
        <strain evidence="1 2">DSM 24742</strain>
    </source>
</reference>
<evidence type="ECO:0000313" key="1">
    <source>
        <dbReference type="EMBL" id="OZG53361.1"/>
    </source>
</evidence>
<protein>
    <submittedName>
        <fullName evidence="1">Glycoside hydrolase</fullName>
    </submittedName>
</protein>
<evidence type="ECO:0000313" key="2">
    <source>
        <dbReference type="Proteomes" id="UP000216725"/>
    </source>
</evidence>
<keyword evidence="2" id="KW-1185">Reference proteome</keyword>
<gene>
    <name evidence="1" type="ORF">PSRA_0168</name>
</gene>
<accession>A0A261F2P5</accession>
<dbReference type="EMBL" id="MWWR01000002">
    <property type="protein sequence ID" value="OZG53361.1"/>
    <property type="molecule type" value="Genomic_DNA"/>
</dbReference>
<keyword evidence="1" id="KW-0378">Hydrolase</keyword>
<name>A0A261F2P5_9BIFI</name>
<dbReference type="RefSeq" id="WP_094659966.1">
    <property type="nucleotide sequence ID" value="NZ_JBKZBO010000008.1"/>
</dbReference>
<organism evidence="1 2">
    <name type="scientific">Pseudoscardovia radai</name>
    <dbReference type="NCBI Taxonomy" id="987066"/>
    <lineage>
        <taxon>Bacteria</taxon>
        <taxon>Bacillati</taxon>
        <taxon>Actinomycetota</taxon>
        <taxon>Actinomycetes</taxon>
        <taxon>Bifidobacteriales</taxon>
        <taxon>Bifidobacteriaceae</taxon>
        <taxon>Pseudoscardovia</taxon>
    </lineage>
</organism>
<proteinExistence type="predicted"/>
<dbReference type="OrthoDB" id="9759709at2"/>
<dbReference type="AlphaFoldDB" id="A0A261F2P5"/>